<dbReference type="PANTHER" id="PTHR31009">
    <property type="entry name" value="S-ADENOSYL-L-METHIONINE:CARBOXYL METHYLTRANSFERASE FAMILY PROTEIN"/>
    <property type="match status" value="1"/>
</dbReference>
<proteinExistence type="inferred from homology"/>
<name>A0ABC9C4Z5_9POAL</name>
<dbReference type="InterPro" id="IPR029063">
    <property type="entry name" value="SAM-dependent_MTases_sf"/>
</dbReference>
<dbReference type="EMBL" id="OZ075139">
    <property type="protein sequence ID" value="CAL5014671.1"/>
    <property type="molecule type" value="Genomic_DNA"/>
</dbReference>
<organism evidence="4 5">
    <name type="scientific">Urochloa decumbens</name>
    <dbReference type="NCBI Taxonomy" id="240449"/>
    <lineage>
        <taxon>Eukaryota</taxon>
        <taxon>Viridiplantae</taxon>
        <taxon>Streptophyta</taxon>
        <taxon>Embryophyta</taxon>
        <taxon>Tracheophyta</taxon>
        <taxon>Spermatophyta</taxon>
        <taxon>Magnoliopsida</taxon>
        <taxon>Liliopsida</taxon>
        <taxon>Poales</taxon>
        <taxon>Poaceae</taxon>
        <taxon>PACMAD clade</taxon>
        <taxon>Panicoideae</taxon>
        <taxon>Panicodae</taxon>
        <taxon>Paniceae</taxon>
        <taxon>Melinidinae</taxon>
        <taxon>Urochloa</taxon>
    </lineage>
</organism>
<dbReference type="SUPFAM" id="SSF53335">
    <property type="entry name" value="S-adenosyl-L-methionine-dependent methyltransferases"/>
    <property type="match status" value="1"/>
</dbReference>
<protein>
    <submittedName>
        <fullName evidence="4">Uncharacterized protein</fullName>
    </submittedName>
</protein>
<keyword evidence="3" id="KW-0460">Magnesium</keyword>
<dbReference type="GO" id="GO:0046872">
    <property type="term" value="F:metal ion binding"/>
    <property type="evidence" value="ECO:0007669"/>
    <property type="project" value="UniProtKB-KW"/>
</dbReference>
<dbReference type="Pfam" id="PF03492">
    <property type="entry name" value="Methyltransf_7"/>
    <property type="match status" value="1"/>
</dbReference>
<evidence type="ECO:0000256" key="1">
    <source>
        <dbReference type="ARBA" id="ARBA00008908"/>
    </source>
</evidence>
<keyword evidence="5" id="KW-1185">Reference proteome</keyword>
<dbReference type="InterPro" id="IPR005299">
    <property type="entry name" value="MeTrfase_7"/>
</dbReference>
<evidence type="ECO:0000313" key="4">
    <source>
        <dbReference type="EMBL" id="CAL5014671.1"/>
    </source>
</evidence>
<dbReference type="Gene3D" id="1.10.1200.270">
    <property type="entry name" value="Methyltransferase, alpha-helical capping domain"/>
    <property type="match status" value="1"/>
</dbReference>
<accession>A0ABC9C4Z5</accession>
<evidence type="ECO:0000313" key="5">
    <source>
        <dbReference type="Proteomes" id="UP001497457"/>
    </source>
</evidence>
<dbReference type="Proteomes" id="UP001497457">
    <property type="component" value="Chromosome 29rd"/>
</dbReference>
<evidence type="ECO:0000256" key="3">
    <source>
        <dbReference type="ARBA" id="ARBA00022842"/>
    </source>
</evidence>
<sequence length="430" mass="47434">MNGDPYSIRLQRQCMASSSPIYLTHISTLSSCTSAVLLALPCAHVELLVATIIMVAAVTEVDAVHVAQQEAVKNVFCMEGGQGETSYMNNSQVQSRNLEMVVHVLKETLDTIRLPRRPEKLLTAADLGCSCGQNTLFVADAIVQHMTDLYTSRGHTPPEFCFYFSDLPSNDFNTLFHLLSGGRRRRRYFAAGVPGSFHDRLFPARSINAFTSTFSVHWLSQVPGEVMERGSPEYNRGKVFVHGATAATGAAYRRQFQSDLARVLRCRAAEMKRGGAMFLVCLGRPSSTAPTDQGSVRFLFGAMFQDSWHDLVREGLMDGESMDSFNVPVFAPTLEEFREVVDADGTFRINRLELVLGSPPVVDRPGDPAAVGRTVANNERALLGALVDAHVGKALGDKLFGRLRRRAEERAQELMQEMRFPHVVCSLSLA</sequence>
<evidence type="ECO:0000256" key="2">
    <source>
        <dbReference type="ARBA" id="ARBA00022723"/>
    </source>
</evidence>
<dbReference type="AlphaFoldDB" id="A0ABC9C4Z5"/>
<dbReference type="InterPro" id="IPR042086">
    <property type="entry name" value="MeTrfase_capping"/>
</dbReference>
<reference evidence="4" key="1">
    <citation type="submission" date="2024-10" db="EMBL/GenBank/DDBJ databases">
        <authorList>
            <person name="Ryan C."/>
        </authorList>
    </citation>
    <scope>NUCLEOTIDE SEQUENCE [LARGE SCALE GENOMIC DNA]</scope>
</reference>
<comment type="similarity">
    <text evidence="1">Belongs to the methyltransferase superfamily. Type-7 methyltransferase family. SABATH subfamily.</text>
</comment>
<keyword evidence="2" id="KW-0479">Metal-binding</keyword>
<dbReference type="Gene3D" id="3.40.50.150">
    <property type="entry name" value="Vaccinia Virus protein VP39"/>
    <property type="match status" value="1"/>
</dbReference>
<gene>
    <name evidence="4" type="ORF">URODEC1_LOCUS72115</name>
</gene>